<feature type="transmembrane region" description="Helical" evidence="1">
    <location>
        <begin position="349"/>
        <end position="371"/>
    </location>
</feature>
<dbReference type="InterPro" id="IPR025291">
    <property type="entry name" value="DUF4153"/>
</dbReference>
<keyword evidence="1" id="KW-1133">Transmembrane helix</keyword>
<dbReference type="Pfam" id="PF13687">
    <property type="entry name" value="DUF4153"/>
    <property type="match status" value="1"/>
</dbReference>
<feature type="transmembrane region" description="Helical" evidence="1">
    <location>
        <begin position="383"/>
        <end position="402"/>
    </location>
</feature>
<organism evidence="2">
    <name type="scientific">Blautia hansenii</name>
    <name type="common">Ruminococcus hansenii</name>
    <dbReference type="NCBI Taxonomy" id="1322"/>
    <lineage>
        <taxon>Bacteria</taxon>
        <taxon>Bacillati</taxon>
        <taxon>Bacillota</taxon>
        <taxon>Clostridia</taxon>
        <taxon>Lachnospirales</taxon>
        <taxon>Lachnospiraceae</taxon>
        <taxon>Blautia</taxon>
    </lineage>
</organism>
<feature type="transmembrane region" description="Helical" evidence="1">
    <location>
        <begin position="171"/>
        <end position="192"/>
    </location>
</feature>
<feature type="transmembrane region" description="Helical" evidence="1">
    <location>
        <begin position="108"/>
        <end position="127"/>
    </location>
</feature>
<reference evidence="2" key="1">
    <citation type="submission" date="2019-11" db="EMBL/GenBank/DDBJ databases">
        <authorList>
            <person name="Feng L."/>
        </authorList>
    </citation>
    <scope>NUCLEOTIDE SEQUENCE</scope>
    <source>
        <strain evidence="2">BhanseniiLFYP23</strain>
    </source>
</reference>
<dbReference type="AlphaFoldDB" id="A0A6N2UUI9"/>
<evidence type="ECO:0000256" key="1">
    <source>
        <dbReference type="SAM" id="Phobius"/>
    </source>
</evidence>
<feature type="transmembrane region" description="Helical" evidence="1">
    <location>
        <begin position="217"/>
        <end position="240"/>
    </location>
</feature>
<accession>A0A6N2UUI9</accession>
<feature type="transmembrane region" description="Helical" evidence="1">
    <location>
        <begin position="52"/>
        <end position="77"/>
    </location>
</feature>
<name>A0A6N2UUI9_BLAHA</name>
<keyword evidence="1" id="KW-0472">Membrane</keyword>
<proteinExistence type="predicted"/>
<sequence length="434" mass="49257">MEDKNRVSTEMDLPLESEPFFKEIKVDKWDKIFAVAYLFLGYGLWKTGQYDSFFNISGFVLFYIAVVSLYCFVKGFHINGEKIFWSIILLGIGLPYGYYSIMPLAQLGMLAIVGAYWTLVMTEALILEGNTSSWVFLDVWHALVILPFSNFLCQIRVLLQSLFYKSQKKIGIMILLGIGISLPVLVIILPVLSQADAGFSRMLTRVFERVFVFEGGLFLQLCIEIPVVVILSSLMFGTVYGGIYQRNIEKDICKEYKEISGEGFHIIPDVAIYTFAGIIGFTYLLFIAFQAKYLFSACVGILPESFTYAEYARQGFFELCGITAFNVLLLFFMNIFARTVTRENKVLSVINIAFSTVTILLLITAMSKMGMYITAYGFTIKRIQASVFMIWLCLVLFMIICHQKKKIPLVRWAVFSGAVLYTLLCILPLEAMIS</sequence>
<dbReference type="EMBL" id="CACRSY010000014">
    <property type="protein sequence ID" value="VYT21744.1"/>
    <property type="molecule type" value="Genomic_DNA"/>
</dbReference>
<feature type="transmembrane region" description="Helical" evidence="1">
    <location>
        <begin position="83"/>
        <end position="101"/>
    </location>
</feature>
<evidence type="ECO:0000313" key="2">
    <source>
        <dbReference type="EMBL" id="VYT21744.1"/>
    </source>
</evidence>
<dbReference type="RefSeq" id="WP_156342593.1">
    <property type="nucleotide sequence ID" value="NZ_CACRSY010000014.1"/>
</dbReference>
<feature type="transmembrane region" description="Helical" evidence="1">
    <location>
        <begin position="409"/>
        <end position="429"/>
    </location>
</feature>
<keyword evidence="1" id="KW-0812">Transmembrane</keyword>
<protein>
    <submittedName>
        <fullName evidence="2">Uncharacterized protein</fullName>
    </submittedName>
</protein>
<feature type="transmembrane region" description="Helical" evidence="1">
    <location>
        <begin position="270"/>
        <end position="295"/>
    </location>
</feature>
<feature type="transmembrane region" description="Helical" evidence="1">
    <location>
        <begin position="315"/>
        <end position="337"/>
    </location>
</feature>
<feature type="transmembrane region" description="Helical" evidence="1">
    <location>
        <begin position="139"/>
        <end position="159"/>
    </location>
</feature>
<gene>
    <name evidence="2" type="ORF">BHLFYP23_00673</name>
</gene>